<evidence type="ECO:0000256" key="2">
    <source>
        <dbReference type="SAM" id="MobiDB-lite"/>
    </source>
</evidence>
<protein>
    <submittedName>
        <fullName evidence="5">TetR/AcrR family transcriptional regulator</fullName>
    </submittedName>
</protein>
<evidence type="ECO:0000259" key="3">
    <source>
        <dbReference type="Pfam" id="PF00440"/>
    </source>
</evidence>
<reference evidence="5 6" key="2">
    <citation type="submission" date="2019-02" db="EMBL/GenBank/DDBJ databases">
        <title>Draft Genome Sequences of Six Type Strains of the Genus Massilia.</title>
        <authorList>
            <person name="Miess H."/>
            <person name="Frediansyhah A."/>
            <person name="Gross H."/>
        </authorList>
    </citation>
    <scope>NUCLEOTIDE SEQUENCE [LARGE SCALE GENOMIC DNA]</scope>
    <source>
        <strain evidence="5 6">DSM 17472</strain>
    </source>
</reference>
<evidence type="ECO:0000313" key="7">
    <source>
        <dbReference type="Proteomes" id="UP000628442"/>
    </source>
</evidence>
<dbReference type="GO" id="GO:0000976">
    <property type="term" value="F:transcription cis-regulatory region binding"/>
    <property type="evidence" value="ECO:0007669"/>
    <property type="project" value="TreeGrafter"/>
</dbReference>
<name>A0A411WZZ5_9BURK</name>
<evidence type="ECO:0000313" key="5">
    <source>
        <dbReference type="EMBL" id="QBI02165.1"/>
    </source>
</evidence>
<reference evidence="4" key="3">
    <citation type="submission" date="2022-12" db="EMBL/GenBank/DDBJ databases">
        <authorList>
            <person name="Sun Q."/>
            <person name="Kim S."/>
        </authorList>
    </citation>
    <scope>NUCLEOTIDE SEQUENCE</scope>
    <source>
        <strain evidence="4">KCTC 12343</strain>
    </source>
</reference>
<dbReference type="PANTHER" id="PTHR30055">
    <property type="entry name" value="HTH-TYPE TRANSCRIPTIONAL REGULATOR RUTR"/>
    <property type="match status" value="1"/>
</dbReference>
<feature type="domain" description="HTH tetR-type" evidence="3">
    <location>
        <begin position="273"/>
        <end position="311"/>
    </location>
</feature>
<dbReference type="InterPro" id="IPR001647">
    <property type="entry name" value="HTH_TetR"/>
</dbReference>
<dbReference type="SUPFAM" id="SSF46689">
    <property type="entry name" value="Homeodomain-like"/>
    <property type="match status" value="2"/>
</dbReference>
<dbReference type="AlphaFoldDB" id="A0A411WZZ5"/>
<dbReference type="Pfam" id="PF00440">
    <property type="entry name" value="TetR_N"/>
    <property type="match status" value="1"/>
</dbReference>
<dbReference type="Gene3D" id="1.10.357.10">
    <property type="entry name" value="Tetracycline Repressor, domain 2"/>
    <property type="match status" value="2"/>
</dbReference>
<accession>A0A411WZZ5</accession>
<evidence type="ECO:0000313" key="6">
    <source>
        <dbReference type="Proteomes" id="UP000292307"/>
    </source>
</evidence>
<proteinExistence type="predicted"/>
<gene>
    <name evidence="5" type="ORF">EYF70_15880</name>
    <name evidence="4" type="ORF">GCM10007387_48240</name>
</gene>
<organism evidence="4 7">
    <name type="scientific">Pseudoduganella albidiflava</name>
    <dbReference type="NCBI Taxonomy" id="321983"/>
    <lineage>
        <taxon>Bacteria</taxon>
        <taxon>Pseudomonadati</taxon>
        <taxon>Pseudomonadota</taxon>
        <taxon>Betaproteobacteria</taxon>
        <taxon>Burkholderiales</taxon>
        <taxon>Oxalobacteraceae</taxon>
        <taxon>Telluria group</taxon>
        <taxon>Pseudoduganella</taxon>
    </lineage>
</organism>
<keyword evidence="1" id="KW-0238">DNA-binding</keyword>
<evidence type="ECO:0000313" key="4">
    <source>
        <dbReference type="EMBL" id="GGY60044.1"/>
    </source>
</evidence>
<dbReference type="GO" id="GO:0003700">
    <property type="term" value="F:DNA-binding transcription factor activity"/>
    <property type="evidence" value="ECO:0007669"/>
    <property type="project" value="TreeGrafter"/>
</dbReference>
<reference evidence="4" key="1">
    <citation type="journal article" date="2014" name="Int. J. Syst. Evol. Microbiol.">
        <title>Complete genome sequence of Corynebacterium casei LMG S-19264T (=DSM 44701T), isolated from a smear-ripened cheese.</title>
        <authorList>
            <consortium name="US DOE Joint Genome Institute (JGI-PGF)"/>
            <person name="Walter F."/>
            <person name="Albersmeier A."/>
            <person name="Kalinowski J."/>
            <person name="Ruckert C."/>
        </authorList>
    </citation>
    <scope>NUCLEOTIDE SEQUENCE</scope>
    <source>
        <strain evidence="4">KCTC 12343</strain>
    </source>
</reference>
<dbReference type="EMBL" id="CP036401">
    <property type="protein sequence ID" value="QBI02165.1"/>
    <property type="molecule type" value="Genomic_DNA"/>
</dbReference>
<dbReference type="EMBL" id="BMWV01000013">
    <property type="protein sequence ID" value="GGY60044.1"/>
    <property type="molecule type" value="Genomic_DNA"/>
</dbReference>
<dbReference type="Proteomes" id="UP000628442">
    <property type="component" value="Unassembled WGS sequence"/>
</dbReference>
<dbReference type="Proteomes" id="UP000292307">
    <property type="component" value="Chromosome"/>
</dbReference>
<sequence>MIEPVAASDTAPDAANSAATSAAHPAPPSRRKTPQPGDLLAAACRIVDAGGLAGLTLRPLAKTLGVSVTVLTNHYGGRADILAAICRAAAERDAALLDGWRSMLAALGALPPGVAASLAEAILDDLSTSGRGLSVLYLECLHACTWDAALRPGFAGWAGLRRAFWDDFAGRAGLPAPLLACGWWHGYAIAELAYGMALDGDASYRLLRRLGVQRLFAGAVAGPDAADGILFGMLRERLCRDDIGHDLGGDAGKLGEAGGPAWAAQAARACGMQLAERGVDGLTHRAVAAAIGIAHTTLSYRFPTQRDLVIAGLAYIARHIRAAVEADSLAELQRRRTVADGPRLDLARASFAVALAAARLPELARHTGTMRGRRGANLATVFARYLPEARGIDPLCAQVISLGLTGLTNTLPPGTGADEAVAAAYRAAGEWLRGRG</sequence>
<dbReference type="RefSeq" id="WP_131146280.1">
    <property type="nucleotide sequence ID" value="NZ_BMWV01000013.1"/>
</dbReference>
<dbReference type="OrthoDB" id="8747784at2"/>
<keyword evidence="6" id="KW-1185">Reference proteome</keyword>
<dbReference type="InterPro" id="IPR009057">
    <property type="entry name" value="Homeodomain-like_sf"/>
</dbReference>
<dbReference type="InterPro" id="IPR050109">
    <property type="entry name" value="HTH-type_TetR-like_transc_reg"/>
</dbReference>
<dbReference type="PANTHER" id="PTHR30055:SF237">
    <property type="entry name" value="TRANSCRIPTIONAL REPRESSOR MCE3R"/>
    <property type="match status" value="1"/>
</dbReference>
<evidence type="ECO:0000256" key="1">
    <source>
        <dbReference type="ARBA" id="ARBA00023125"/>
    </source>
</evidence>
<feature type="region of interest" description="Disordered" evidence="2">
    <location>
        <begin position="1"/>
        <end position="35"/>
    </location>
</feature>
<feature type="compositionally biased region" description="Low complexity" evidence="2">
    <location>
        <begin position="1"/>
        <end position="24"/>
    </location>
</feature>